<dbReference type="Ensembl" id="ENSNMLT00000009471.1">
    <property type="protein sequence ID" value="ENSNMLP00000008330.1"/>
    <property type="gene ID" value="ENSNMLG00000005913.1"/>
</dbReference>
<dbReference type="FunFam" id="3.30.450.20:FF:000025">
    <property type="entry name" value="Neuronal PAS domain protein 3 isoform 1"/>
    <property type="match status" value="1"/>
</dbReference>
<evidence type="ECO:0000256" key="4">
    <source>
        <dbReference type="ARBA" id="ARBA00023125"/>
    </source>
</evidence>
<evidence type="ECO:0000256" key="1">
    <source>
        <dbReference type="ARBA" id="ARBA00004123"/>
    </source>
</evidence>
<reference evidence="9" key="1">
    <citation type="submission" date="2025-08" db="UniProtKB">
        <authorList>
            <consortium name="Ensembl"/>
        </authorList>
    </citation>
    <scope>IDENTIFICATION</scope>
</reference>
<evidence type="ECO:0000256" key="6">
    <source>
        <dbReference type="ARBA" id="ARBA00023242"/>
    </source>
</evidence>
<feature type="region of interest" description="Disordered" evidence="7">
    <location>
        <begin position="742"/>
        <end position="810"/>
    </location>
</feature>
<feature type="compositionally biased region" description="Low complexity" evidence="7">
    <location>
        <begin position="664"/>
        <end position="676"/>
    </location>
</feature>
<evidence type="ECO:0000259" key="8">
    <source>
        <dbReference type="PROSITE" id="PS50112"/>
    </source>
</evidence>
<keyword evidence="6" id="KW-0539">Nucleus</keyword>
<accession>A0A8C6WHT3</accession>
<evidence type="ECO:0000256" key="2">
    <source>
        <dbReference type="ARBA" id="ARBA00022737"/>
    </source>
</evidence>
<evidence type="ECO:0000256" key="7">
    <source>
        <dbReference type="SAM" id="MobiDB-lite"/>
    </source>
</evidence>
<keyword evidence="3" id="KW-0805">Transcription regulation</keyword>
<feature type="domain" description="PAS" evidence="8">
    <location>
        <begin position="74"/>
        <end position="138"/>
    </location>
</feature>
<dbReference type="FunFam" id="3.30.450.20:FF:000021">
    <property type="entry name" value="Neuronal PAS domain-containing protein 3"/>
    <property type="match status" value="1"/>
</dbReference>
<evidence type="ECO:0000256" key="3">
    <source>
        <dbReference type="ARBA" id="ARBA00023015"/>
    </source>
</evidence>
<keyword evidence="10" id="KW-1185">Reference proteome</keyword>
<dbReference type="InterPro" id="IPR013655">
    <property type="entry name" value="PAS_fold_3"/>
</dbReference>
<keyword evidence="2" id="KW-0677">Repeat</keyword>
<proteinExistence type="predicted"/>
<feature type="region of interest" description="Disordered" evidence="7">
    <location>
        <begin position="134"/>
        <end position="175"/>
    </location>
</feature>
<dbReference type="InterPro" id="IPR000014">
    <property type="entry name" value="PAS"/>
</dbReference>
<feature type="compositionally biased region" description="Low complexity" evidence="7">
    <location>
        <begin position="151"/>
        <end position="171"/>
    </location>
</feature>
<comment type="subcellular location">
    <subcellularLocation>
        <location evidence="1">Nucleus</location>
    </subcellularLocation>
</comment>
<dbReference type="PANTHER" id="PTHR23043:SF30">
    <property type="entry name" value="NEURONAL PAS DOMAIN-CONTAINING PROTEIN 3"/>
    <property type="match status" value="1"/>
</dbReference>
<feature type="compositionally biased region" description="Acidic residues" evidence="7">
    <location>
        <begin position="500"/>
        <end position="522"/>
    </location>
</feature>
<evidence type="ECO:0000313" key="10">
    <source>
        <dbReference type="Proteomes" id="UP000694523"/>
    </source>
</evidence>
<dbReference type="SUPFAM" id="SSF55785">
    <property type="entry name" value="PYP-like sensor domain (PAS domain)"/>
    <property type="match status" value="2"/>
</dbReference>
<dbReference type="InterPro" id="IPR013767">
    <property type="entry name" value="PAS_fold"/>
</dbReference>
<dbReference type="SMART" id="SM00091">
    <property type="entry name" value="PAS"/>
    <property type="match status" value="2"/>
</dbReference>
<dbReference type="GO" id="GO:0000977">
    <property type="term" value="F:RNA polymerase II transcription regulatory region sequence-specific DNA binding"/>
    <property type="evidence" value="ECO:0007669"/>
    <property type="project" value="TreeGrafter"/>
</dbReference>
<feature type="compositionally biased region" description="Polar residues" evidence="7">
    <location>
        <begin position="622"/>
        <end position="638"/>
    </location>
</feature>
<feature type="compositionally biased region" description="Pro residues" evidence="7">
    <location>
        <begin position="690"/>
        <end position="711"/>
    </location>
</feature>
<reference evidence="9" key="2">
    <citation type="submission" date="2025-09" db="UniProtKB">
        <authorList>
            <consortium name="Ensembl"/>
        </authorList>
    </citation>
    <scope>IDENTIFICATION</scope>
</reference>
<dbReference type="PROSITE" id="PS50112">
    <property type="entry name" value="PAS"/>
    <property type="match status" value="2"/>
</dbReference>
<dbReference type="Gene3D" id="3.30.450.20">
    <property type="entry name" value="PAS domain"/>
    <property type="match status" value="2"/>
</dbReference>
<keyword evidence="5" id="KW-0804">Transcription</keyword>
<dbReference type="GO" id="GO:0005634">
    <property type="term" value="C:nucleus"/>
    <property type="evidence" value="ECO:0007669"/>
    <property type="project" value="UniProtKB-SubCell"/>
</dbReference>
<evidence type="ECO:0000256" key="5">
    <source>
        <dbReference type="ARBA" id="ARBA00023163"/>
    </source>
</evidence>
<feature type="compositionally biased region" description="Polar residues" evidence="7">
    <location>
        <begin position="567"/>
        <end position="585"/>
    </location>
</feature>
<dbReference type="PANTHER" id="PTHR23043">
    <property type="entry name" value="HYPOXIA-INDUCIBLE FACTOR 1 ALPHA"/>
    <property type="match status" value="1"/>
</dbReference>
<dbReference type="InterPro" id="IPR035965">
    <property type="entry name" value="PAS-like_dom_sf"/>
</dbReference>
<dbReference type="AlphaFoldDB" id="A0A8C6WHT3"/>
<feature type="compositionally biased region" description="Basic residues" evidence="7">
    <location>
        <begin position="527"/>
        <end position="536"/>
    </location>
</feature>
<feature type="compositionally biased region" description="Basic and acidic residues" evidence="7">
    <location>
        <begin position="391"/>
        <end position="401"/>
    </location>
</feature>
<feature type="region of interest" description="Disordered" evidence="7">
    <location>
        <begin position="598"/>
        <end position="711"/>
    </location>
</feature>
<dbReference type="CDD" id="cd00130">
    <property type="entry name" value="PAS"/>
    <property type="match status" value="2"/>
</dbReference>
<sequence length="846" mass="93228">RGKENFDYLKMRDFANQGDPPWNLRMEGPPPNTSVKGLQLWPSNTNKNTTIGAQRRRSPSVVASDVFEPHLGSHILQSLDGFVFALNKECRFLYISETVSIYLGLSQVELTGSSAFDYIHPGDHVEMAEQLGMKLPPGRGMSHSGLHDDAASSASSSSPSETPEPVESPSPGLLSPDNILEKSFFIRMKSTLTKRGVHIKSSGYKVIHVTGRLRIRMALTHSRSVPCQVMGMVVVAHALPPPTINEVRIDCQMFVTRVNMDLKFVYCENRISEYMDLAPVDIMGKRCYQFIHAEDVEGIRQNHLDLMNKGQCVTNYYRWIQKNGGYVWIQSSATIAINAKNAGDKNVIWVNYVLEPFCTYMNVFVTQMSVVSLRSWNPSLFIQVSGSFSPDNEKLEEKVGHQSELSEEPEPEAKRQTLPGHALHCSSDSELRRPEEEEEEAAADGHSSNAESQESEESPENSDNEAEEAQEPRDTARLARINRYGENEDLQTRLSNSSSEDGEGSDEEAADLDEREAGDPESDGTLRKRRKRRKSQPKWERSRRMRLSTQSPSPVAMGEDAALAENVATSANSPTNSTAMTSSSSVLKIKTEMAEPINFDNDSSIWNYPPNREISRNEAPFSMTSKPAATPNNGTSEAFPSPQGPAVAIPESVLTPPGNDFNGNSTPSSTANATTLAPPPSVSSADPLSPRRPPPRPARAPPPPAPAPPPAPPPPCCTPATWRRCSVCRRGTWCCRWCTESPPPAPPAPRRRGSTPPAPSGMLPRKHTIIPPAPSGTLPRKHTIIPPAPSGTLPRKHTIIPPATSGTLPRKHTTDTIRYITIETHHYTTGTIRYDYFLGNTHFHSF</sequence>
<dbReference type="Proteomes" id="UP000694523">
    <property type="component" value="Unplaced"/>
</dbReference>
<dbReference type="Pfam" id="PF00989">
    <property type="entry name" value="PAS"/>
    <property type="match status" value="1"/>
</dbReference>
<evidence type="ECO:0000313" key="9">
    <source>
        <dbReference type="Ensembl" id="ENSNMLP00000008330.1"/>
    </source>
</evidence>
<feature type="region of interest" description="Disordered" evidence="7">
    <location>
        <begin position="390"/>
        <end position="585"/>
    </location>
</feature>
<dbReference type="Pfam" id="PF08447">
    <property type="entry name" value="PAS_3"/>
    <property type="match status" value="1"/>
</dbReference>
<dbReference type="GO" id="GO:0000981">
    <property type="term" value="F:DNA-binding transcription factor activity, RNA polymerase II-specific"/>
    <property type="evidence" value="ECO:0007669"/>
    <property type="project" value="TreeGrafter"/>
</dbReference>
<name>A0A8C6WHT3_9GOBI</name>
<organism evidence="9 10">
    <name type="scientific">Neogobius melanostomus</name>
    <name type="common">round goby</name>
    <dbReference type="NCBI Taxonomy" id="47308"/>
    <lineage>
        <taxon>Eukaryota</taxon>
        <taxon>Metazoa</taxon>
        <taxon>Chordata</taxon>
        <taxon>Craniata</taxon>
        <taxon>Vertebrata</taxon>
        <taxon>Euteleostomi</taxon>
        <taxon>Actinopterygii</taxon>
        <taxon>Neopterygii</taxon>
        <taxon>Teleostei</taxon>
        <taxon>Neoteleostei</taxon>
        <taxon>Acanthomorphata</taxon>
        <taxon>Gobiaria</taxon>
        <taxon>Gobiiformes</taxon>
        <taxon>Gobioidei</taxon>
        <taxon>Gobiidae</taxon>
        <taxon>Benthophilinae</taxon>
        <taxon>Neogobiini</taxon>
        <taxon>Neogobius</taxon>
    </lineage>
</organism>
<feature type="domain" description="PAS" evidence="8">
    <location>
        <begin position="255"/>
        <end position="310"/>
    </location>
</feature>
<keyword evidence="4" id="KW-0238">DNA-binding</keyword>
<feature type="compositionally biased region" description="Acidic residues" evidence="7">
    <location>
        <begin position="453"/>
        <end position="469"/>
    </location>
</feature>
<protein>
    <submittedName>
        <fullName evidence="9">Neuronal PAS domain protein 3</fullName>
    </submittedName>
</protein>